<accession>A0A934JWK3</accession>
<evidence type="ECO:0000313" key="1">
    <source>
        <dbReference type="EMBL" id="MBJ7597131.1"/>
    </source>
</evidence>
<evidence type="ECO:0000313" key="2">
    <source>
        <dbReference type="Proteomes" id="UP000612893"/>
    </source>
</evidence>
<dbReference type="Gene3D" id="2.60.200.60">
    <property type="match status" value="1"/>
</dbReference>
<dbReference type="EMBL" id="JAEKNR010000039">
    <property type="protein sequence ID" value="MBJ7597131.1"/>
    <property type="molecule type" value="Genomic_DNA"/>
</dbReference>
<proteinExistence type="predicted"/>
<dbReference type="RefSeq" id="WP_338199127.1">
    <property type="nucleotide sequence ID" value="NZ_JAEKNR010000039.1"/>
</dbReference>
<organism evidence="1 2">
    <name type="scientific">Candidatus Nephthysia bennettiae</name>
    <dbReference type="NCBI Taxonomy" id="3127016"/>
    <lineage>
        <taxon>Bacteria</taxon>
        <taxon>Bacillati</taxon>
        <taxon>Candidatus Dormiibacterota</taxon>
        <taxon>Candidatus Dormibacteria</taxon>
        <taxon>Candidatus Dormibacterales</taxon>
        <taxon>Candidatus Dormibacteraceae</taxon>
        <taxon>Candidatus Nephthysia</taxon>
    </lineage>
</organism>
<evidence type="ECO:0008006" key="3">
    <source>
        <dbReference type="Google" id="ProtNLM"/>
    </source>
</evidence>
<sequence length="127" mass="12384">MGAPAVVMGDRITGLCPNHLIPGPLGVPIPSPPLPFSAPLLLGVVGTVLIGGKPAAVMNSSGLNTPPHVGLHPADPFFAPPMQRGQVLVGSVTVLIGGQGAATASSTCQCCAVPGAIVPSVATVLIG</sequence>
<keyword evidence="2" id="KW-1185">Reference proteome</keyword>
<protein>
    <recommendedName>
        <fullName evidence="3">Type VI secretion protein</fullName>
    </recommendedName>
</protein>
<comment type="caution">
    <text evidence="1">The sequence shown here is derived from an EMBL/GenBank/DDBJ whole genome shotgun (WGS) entry which is preliminary data.</text>
</comment>
<name>A0A934JWK3_9BACT</name>
<dbReference type="CDD" id="cd14740">
    <property type="entry name" value="PAAR_4"/>
    <property type="match status" value="1"/>
</dbReference>
<dbReference type="AlphaFoldDB" id="A0A934JWK3"/>
<reference evidence="1" key="1">
    <citation type="submission" date="2020-10" db="EMBL/GenBank/DDBJ databases">
        <title>Ca. Dormibacterota MAGs.</title>
        <authorList>
            <person name="Montgomery K."/>
        </authorList>
    </citation>
    <scope>NUCLEOTIDE SEQUENCE [LARGE SCALE GENOMIC DNA]</scope>
    <source>
        <strain evidence="1">SC8812_S17_10</strain>
    </source>
</reference>
<dbReference type="Proteomes" id="UP000612893">
    <property type="component" value="Unassembled WGS sequence"/>
</dbReference>
<gene>
    <name evidence="1" type="ORF">JF922_03465</name>
</gene>